<evidence type="ECO:0000313" key="2">
    <source>
        <dbReference type="EMBL" id="PRI10626.1"/>
    </source>
</evidence>
<dbReference type="AlphaFoldDB" id="A0A2S9QM10"/>
<evidence type="ECO:0008006" key="4">
    <source>
        <dbReference type="Google" id="ProtNLM"/>
    </source>
</evidence>
<dbReference type="EMBL" id="MWZD01000018">
    <property type="protein sequence ID" value="PRI10626.1"/>
    <property type="molecule type" value="Genomic_DNA"/>
</dbReference>
<feature type="transmembrane region" description="Helical" evidence="1">
    <location>
        <begin position="12"/>
        <end position="39"/>
    </location>
</feature>
<dbReference type="OrthoDB" id="4794509at2"/>
<keyword evidence="3" id="KW-1185">Reference proteome</keyword>
<accession>A0A2S9QM10</accession>
<gene>
    <name evidence="2" type="ORF">B4915_11510</name>
</gene>
<organism evidence="2 3">
    <name type="scientific">Leucobacter massiliensis</name>
    <dbReference type="NCBI Taxonomy" id="1686285"/>
    <lineage>
        <taxon>Bacteria</taxon>
        <taxon>Bacillati</taxon>
        <taxon>Actinomycetota</taxon>
        <taxon>Actinomycetes</taxon>
        <taxon>Micrococcales</taxon>
        <taxon>Microbacteriaceae</taxon>
        <taxon>Leucobacter</taxon>
    </lineage>
</organism>
<reference evidence="2 3" key="1">
    <citation type="journal article" date="2017" name="New Microbes New Infect">
        <title>Genome sequence of 'Leucobacter massiliensis' sp. nov. isolated from human pharynx after travel to the 2014 Hajj.</title>
        <authorList>
            <person name="Leangapichart T."/>
            <person name="Gautret P."/>
            <person name="Nguyen T.T."/>
            <person name="Armstrong N."/>
            <person name="Rolain J.M."/>
        </authorList>
    </citation>
    <scope>NUCLEOTIDE SEQUENCE [LARGE SCALE GENOMIC DNA]</scope>
    <source>
        <strain evidence="2 3">122RC15</strain>
    </source>
</reference>
<sequence>MQESRGLSIASFVLGIASIVAGWTFLAPITGMILGIVALRRNTEDRTLALWGVWLNAAMLALTVLAIVIGTVFLGMGLLAIPFLG</sequence>
<protein>
    <recommendedName>
        <fullName evidence="4">DUF4190 domain-containing protein</fullName>
    </recommendedName>
</protein>
<proteinExistence type="predicted"/>
<comment type="caution">
    <text evidence="2">The sequence shown here is derived from an EMBL/GenBank/DDBJ whole genome shotgun (WGS) entry which is preliminary data.</text>
</comment>
<keyword evidence="1" id="KW-0812">Transmembrane</keyword>
<evidence type="ECO:0000256" key="1">
    <source>
        <dbReference type="SAM" id="Phobius"/>
    </source>
</evidence>
<feature type="transmembrane region" description="Helical" evidence="1">
    <location>
        <begin position="51"/>
        <end position="84"/>
    </location>
</feature>
<evidence type="ECO:0000313" key="3">
    <source>
        <dbReference type="Proteomes" id="UP000238650"/>
    </source>
</evidence>
<dbReference type="Proteomes" id="UP000238650">
    <property type="component" value="Unassembled WGS sequence"/>
</dbReference>
<keyword evidence="1" id="KW-0472">Membrane</keyword>
<name>A0A2S9QM10_9MICO</name>
<keyword evidence="1" id="KW-1133">Transmembrane helix</keyword>